<feature type="domain" description="Beta-ketoacyl-[acyl-carrier-protein] synthase III N-terminal" evidence="4">
    <location>
        <begin position="113"/>
        <end position="191"/>
    </location>
</feature>
<evidence type="ECO:0000259" key="4">
    <source>
        <dbReference type="Pfam" id="PF08545"/>
    </source>
</evidence>
<protein>
    <submittedName>
        <fullName evidence="5">3-oxoacyl-[acyl-carrier-protein] synthase-3</fullName>
        <ecNumber evidence="5">2.3.1.180</ecNumber>
    </submittedName>
</protein>
<dbReference type="EMBL" id="JACHGZ010000007">
    <property type="protein sequence ID" value="MBB5148513.1"/>
    <property type="molecule type" value="Genomic_DNA"/>
</dbReference>
<dbReference type="InterPro" id="IPR013747">
    <property type="entry name" value="ACP_syn_III_C"/>
</dbReference>
<dbReference type="PANTHER" id="PTHR34069">
    <property type="entry name" value="3-OXOACYL-[ACYL-CARRIER-PROTEIN] SYNTHASE 3"/>
    <property type="match status" value="1"/>
</dbReference>
<dbReference type="CDD" id="cd00830">
    <property type="entry name" value="KAS_III"/>
    <property type="match status" value="1"/>
</dbReference>
<dbReference type="Pfam" id="PF08541">
    <property type="entry name" value="ACP_syn_III_C"/>
    <property type="match status" value="1"/>
</dbReference>
<dbReference type="GO" id="GO:0033818">
    <property type="term" value="F:beta-ketoacyl-acyl-carrier-protein synthase III activity"/>
    <property type="evidence" value="ECO:0007669"/>
    <property type="project" value="UniProtKB-EC"/>
</dbReference>
<dbReference type="EC" id="2.3.1.180" evidence="5"/>
<dbReference type="PANTHER" id="PTHR34069:SF2">
    <property type="entry name" value="BETA-KETOACYL-[ACYL-CARRIER-PROTEIN] SYNTHASE III"/>
    <property type="match status" value="1"/>
</dbReference>
<organism evidence="5 6">
    <name type="scientific">Ureibacillus thermosphaericus</name>
    <dbReference type="NCBI Taxonomy" id="51173"/>
    <lineage>
        <taxon>Bacteria</taxon>
        <taxon>Bacillati</taxon>
        <taxon>Bacillota</taxon>
        <taxon>Bacilli</taxon>
        <taxon>Bacillales</taxon>
        <taxon>Caryophanaceae</taxon>
        <taxon>Ureibacillus</taxon>
    </lineage>
</organism>
<accession>A0A840PR85</accession>
<keyword evidence="1 5" id="KW-0808">Transferase</keyword>
<evidence type="ECO:0000256" key="2">
    <source>
        <dbReference type="ARBA" id="ARBA00023315"/>
    </source>
</evidence>
<keyword evidence="6" id="KW-1185">Reference proteome</keyword>
<dbReference type="SUPFAM" id="SSF53901">
    <property type="entry name" value="Thiolase-like"/>
    <property type="match status" value="1"/>
</dbReference>
<reference evidence="5 6" key="1">
    <citation type="submission" date="2020-08" db="EMBL/GenBank/DDBJ databases">
        <title>Genomic Encyclopedia of Type Strains, Phase IV (KMG-IV): sequencing the most valuable type-strain genomes for metagenomic binning, comparative biology and taxonomic classification.</title>
        <authorList>
            <person name="Goeker M."/>
        </authorList>
    </citation>
    <scope>NUCLEOTIDE SEQUENCE [LARGE SCALE GENOMIC DNA]</scope>
    <source>
        <strain evidence="5 6">DSM 10633</strain>
    </source>
</reference>
<evidence type="ECO:0000313" key="5">
    <source>
        <dbReference type="EMBL" id="MBB5148513.1"/>
    </source>
</evidence>
<gene>
    <name evidence="5" type="ORF">HNR36_000899</name>
</gene>
<evidence type="ECO:0000313" key="6">
    <source>
        <dbReference type="Proteomes" id="UP000557217"/>
    </source>
</evidence>
<evidence type="ECO:0000259" key="3">
    <source>
        <dbReference type="Pfam" id="PF08541"/>
    </source>
</evidence>
<dbReference type="GO" id="GO:0004315">
    <property type="term" value="F:3-oxoacyl-[acyl-carrier-protein] synthase activity"/>
    <property type="evidence" value="ECO:0007669"/>
    <property type="project" value="InterPro"/>
</dbReference>
<dbReference type="GO" id="GO:0006633">
    <property type="term" value="P:fatty acid biosynthetic process"/>
    <property type="evidence" value="ECO:0007669"/>
    <property type="project" value="InterPro"/>
</dbReference>
<dbReference type="Gene3D" id="3.40.47.10">
    <property type="match status" value="1"/>
</dbReference>
<dbReference type="Pfam" id="PF08545">
    <property type="entry name" value="ACP_syn_III"/>
    <property type="match status" value="1"/>
</dbReference>
<feature type="domain" description="Beta-ketoacyl-[acyl-carrier-protein] synthase III C-terminal" evidence="3">
    <location>
        <begin position="240"/>
        <end position="329"/>
    </location>
</feature>
<dbReference type="InterPro" id="IPR013751">
    <property type="entry name" value="ACP_syn_III_N"/>
</dbReference>
<dbReference type="InterPro" id="IPR016039">
    <property type="entry name" value="Thiolase-like"/>
</dbReference>
<dbReference type="GO" id="GO:0044550">
    <property type="term" value="P:secondary metabolite biosynthetic process"/>
    <property type="evidence" value="ECO:0007669"/>
    <property type="project" value="TreeGrafter"/>
</dbReference>
<dbReference type="RefSeq" id="WP_168411982.1">
    <property type="nucleotide sequence ID" value="NZ_JAAXPW010000005.1"/>
</dbReference>
<name>A0A840PR85_URETH</name>
<sequence length="329" mass="37310">MTHVQIKEVEVYHPNHVVNSQKYIDYFKENKGKDISNLLETLGRKNYYQINNSEENSITMAIDASKRVLEKAGVEGKDVDMIIFSSQVPELTFPTNAIFVHEAIQGKKDCIVYDSNANCAGMTIAVEQASRYLLSNPHITNALVVGSDYLSLVANPDEEITYASFGDAAAAVFLEKTEEDTGFIDAIYETDSSFKENILYPDQGFSKYVLNKEFPGYIRWLPFDGAVSLPYAYEKIEKLLHRNNLQIEDVDAFCFSQFALSNIKNLQERFNIPDEKIIYIGDQYGYTGTSSPFVSLYEGIQSNRIKRGDIVLFWTIGGGHEFIAMLYKY</sequence>
<keyword evidence="2 5" id="KW-0012">Acyltransferase</keyword>
<evidence type="ECO:0000256" key="1">
    <source>
        <dbReference type="ARBA" id="ARBA00022679"/>
    </source>
</evidence>
<comment type="caution">
    <text evidence="5">The sequence shown here is derived from an EMBL/GenBank/DDBJ whole genome shotgun (WGS) entry which is preliminary data.</text>
</comment>
<proteinExistence type="predicted"/>
<dbReference type="AlphaFoldDB" id="A0A840PR85"/>
<dbReference type="Proteomes" id="UP000557217">
    <property type="component" value="Unassembled WGS sequence"/>
</dbReference>